<dbReference type="Gene3D" id="1.10.1040.10">
    <property type="entry name" value="N-(1-d-carboxylethyl)-l-norvaline Dehydrogenase, domain 2"/>
    <property type="match status" value="1"/>
</dbReference>
<protein>
    <submittedName>
        <fullName evidence="5">3-hydroxyisobutyrate dehydrogenase</fullName>
    </submittedName>
</protein>
<dbReference type="PANTHER" id="PTHR43580:SF2">
    <property type="entry name" value="CYTOKINE-LIKE NUCLEAR FACTOR N-PAC"/>
    <property type="match status" value="1"/>
</dbReference>
<dbReference type="InterPro" id="IPR015815">
    <property type="entry name" value="HIBADH-related"/>
</dbReference>
<evidence type="ECO:0000259" key="4">
    <source>
        <dbReference type="Pfam" id="PF21761"/>
    </source>
</evidence>
<dbReference type="PANTHER" id="PTHR43580">
    <property type="entry name" value="OXIDOREDUCTASE GLYR1-RELATED"/>
    <property type="match status" value="1"/>
</dbReference>
<evidence type="ECO:0000256" key="2">
    <source>
        <dbReference type="ARBA" id="ARBA00023002"/>
    </source>
</evidence>
<comment type="caution">
    <text evidence="5">The sequence shown here is derived from an EMBL/GenBank/DDBJ whole genome shotgun (WGS) entry which is preliminary data.</text>
</comment>
<dbReference type="GO" id="GO:0050661">
    <property type="term" value="F:NADP binding"/>
    <property type="evidence" value="ECO:0007669"/>
    <property type="project" value="InterPro"/>
</dbReference>
<keyword evidence="2" id="KW-0560">Oxidoreductase</keyword>
<dbReference type="InterPro" id="IPR051265">
    <property type="entry name" value="HIBADH-related_NP60_sf"/>
</dbReference>
<name>A0AAE3GKD6_9PSEU</name>
<dbReference type="AlphaFoldDB" id="A0AAE3GKD6"/>
<comment type="similarity">
    <text evidence="1">Belongs to the HIBADH-related family.</text>
</comment>
<dbReference type="InterPro" id="IPR048666">
    <property type="entry name" value="RedAm-like_C"/>
</dbReference>
<dbReference type="Pfam" id="PF21761">
    <property type="entry name" value="RedAm-like_C"/>
    <property type="match status" value="1"/>
</dbReference>
<dbReference type="Gene3D" id="3.40.50.720">
    <property type="entry name" value="NAD(P)-binding Rossmann-like Domain"/>
    <property type="match status" value="1"/>
</dbReference>
<sequence>MTVLGLGPMGQALAGAFLASGHPTTVWNRSADKADALVAKGATRAATVADAVAASPLVIVCVIDYTAVRAIVDAAGDTLTGRTLVNLTADSPDRARELAAWAAERGVDYLDGTILTPAFTIGGPNAVLLYSGPEATYQAHRATLASLGGTATHLGADPGRAAAHDVALIDMYWTAVSGIVHGFALAGAEGIAAADLVPFAQGIAGLLTTTVATFAEQLSAGEYPGHTSNIQSAAAGMAHVIHAAEARGIDTTVLSAARAIAQQAIDAGQGKDSFSRLAQRLQPPTTA</sequence>
<dbReference type="InterPro" id="IPR013328">
    <property type="entry name" value="6PGD_dom2"/>
</dbReference>
<organism evidence="5 6">
    <name type="scientific">Goodfellowiella coeruleoviolacea</name>
    <dbReference type="NCBI Taxonomy" id="334858"/>
    <lineage>
        <taxon>Bacteria</taxon>
        <taxon>Bacillati</taxon>
        <taxon>Actinomycetota</taxon>
        <taxon>Actinomycetes</taxon>
        <taxon>Pseudonocardiales</taxon>
        <taxon>Pseudonocardiaceae</taxon>
        <taxon>Goodfellowiella</taxon>
    </lineage>
</organism>
<dbReference type="Proteomes" id="UP001206128">
    <property type="component" value="Unassembled WGS sequence"/>
</dbReference>
<evidence type="ECO:0000259" key="3">
    <source>
        <dbReference type="Pfam" id="PF03446"/>
    </source>
</evidence>
<evidence type="ECO:0000313" key="5">
    <source>
        <dbReference type="EMBL" id="MCP2169811.1"/>
    </source>
</evidence>
<gene>
    <name evidence="5" type="ORF">LX83_006697</name>
</gene>
<dbReference type="InterPro" id="IPR036291">
    <property type="entry name" value="NAD(P)-bd_dom_sf"/>
</dbReference>
<dbReference type="Pfam" id="PF03446">
    <property type="entry name" value="NAD_binding_2"/>
    <property type="match status" value="1"/>
</dbReference>
<accession>A0AAE3GKD6</accession>
<feature type="domain" description="NADPH-dependent reductive aminase-like C-terminal" evidence="4">
    <location>
        <begin position="157"/>
        <end position="281"/>
    </location>
</feature>
<dbReference type="SUPFAM" id="SSF51735">
    <property type="entry name" value="NAD(P)-binding Rossmann-fold domains"/>
    <property type="match status" value="1"/>
</dbReference>
<evidence type="ECO:0000256" key="1">
    <source>
        <dbReference type="ARBA" id="ARBA00009080"/>
    </source>
</evidence>
<dbReference type="EMBL" id="JAMTCK010000021">
    <property type="protein sequence ID" value="MCP2169811.1"/>
    <property type="molecule type" value="Genomic_DNA"/>
</dbReference>
<dbReference type="InterPro" id="IPR006115">
    <property type="entry name" value="6PGDH_NADP-bd"/>
</dbReference>
<dbReference type="PIRSF" id="PIRSF000103">
    <property type="entry name" value="HIBADH"/>
    <property type="match status" value="1"/>
</dbReference>
<evidence type="ECO:0000313" key="6">
    <source>
        <dbReference type="Proteomes" id="UP001206128"/>
    </source>
</evidence>
<keyword evidence="6" id="KW-1185">Reference proteome</keyword>
<feature type="domain" description="6-phosphogluconate dehydrogenase NADP-binding" evidence="3">
    <location>
        <begin position="2"/>
        <end position="155"/>
    </location>
</feature>
<reference evidence="5" key="1">
    <citation type="submission" date="2022-06" db="EMBL/GenBank/DDBJ databases">
        <title>Genomic Encyclopedia of Archaeal and Bacterial Type Strains, Phase II (KMG-II): from individual species to whole genera.</title>
        <authorList>
            <person name="Goeker M."/>
        </authorList>
    </citation>
    <scope>NUCLEOTIDE SEQUENCE</scope>
    <source>
        <strain evidence="5">DSM 43935</strain>
    </source>
</reference>
<dbReference type="GO" id="GO:0016491">
    <property type="term" value="F:oxidoreductase activity"/>
    <property type="evidence" value="ECO:0007669"/>
    <property type="project" value="UniProtKB-KW"/>
</dbReference>
<proteinExistence type="inferred from homology"/>